<protein>
    <submittedName>
        <fullName evidence="1">Uncharacterized protein</fullName>
    </submittedName>
</protein>
<reference evidence="1" key="1">
    <citation type="journal article" date="2016" name="ISME J.">
        <title>Chasing the elusive Euryarchaeota class WSA2: genomes reveal a uniquely fastidious methyl-reducing methanogen.</title>
        <authorList>
            <person name="Nobu M.K."/>
            <person name="Narihiro T."/>
            <person name="Kuroda K."/>
            <person name="Mei R."/>
            <person name="Liu W.T."/>
        </authorList>
    </citation>
    <scope>NUCLEOTIDE SEQUENCE [LARGE SCALE GENOMIC DNA]</scope>
    <source>
        <strain evidence="1">ADurb1213_Bin02801</strain>
    </source>
</reference>
<accession>A0A150JKI2</accession>
<proteinExistence type="predicted"/>
<organism evidence="1">
    <name type="scientific">Candidatus Methanofastidiosum methylothiophilum</name>
    <dbReference type="NCBI Taxonomy" id="1705564"/>
    <lineage>
        <taxon>Archaea</taxon>
        <taxon>Methanobacteriati</taxon>
        <taxon>Methanobacteriota</taxon>
        <taxon>Stenosarchaea group</taxon>
        <taxon>Candidatus Methanofastidiosia</taxon>
        <taxon>Candidatus Methanofastidiosales</taxon>
        <taxon>Candidatus Methanofastidiosaceae</taxon>
        <taxon>Candidatus Methanofastidiosum</taxon>
    </lineage>
</organism>
<evidence type="ECO:0000313" key="1">
    <source>
        <dbReference type="EMBL" id="KYC57740.1"/>
    </source>
</evidence>
<gene>
    <name evidence="1" type="ORF">APG09_00985</name>
</gene>
<name>A0A150JKI2_9EURY</name>
<dbReference type="AlphaFoldDB" id="A0A150JKI2"/>
<sequence>MINVRTKGHNLEREDVKILKEFFPNAMTTRNGSTYMDNCGIDIMNIPIAWQCKNGYTKGINYQTLIDNIQELQKQKLNTELPVIIHHKKGRKREDNFIVMYLEEFLKVFKPKELKLTLHKNLVKIEYFTFIERCLRPKYRNTATKRTKLS</sequence>
<comment type="caution">
    <text evidence="1">The sequence shown here is derived from an EMBL/GenBank/DDBJ whole genome shotgun (WGS) entry which is preliminary data.</text>
</comment>
<dbReference type="EMBL" id="LNJE01000010">
    <property type="protein sequence ID" value="KYC57740.1"/>
    <property type="molecule type" value="Genomic_DNA"/>
</dbReference>